<name>A0A411DKJ4_CHRID</name>
<proteinExistence type="predicted"/>
<protein>
    <submittedName>
        <fullName evidence="1">Uncharacterized protein</fullName>
    </submittedName>
</protein>
<evidence type="ECO:0000313" key="1">
    <source>
        <dbReference type="EMBL" id="QBA20873.1"/>
    </source>
</evidence>
<gene>
    <name evidence="1" type="ORF">EU348_06605</name>
</gene>
<dbReference type="EMBL" id="CP035532">
    <property type="protein sequence ID" value="QBA20873.1"/>
    <property type="molecule type" value="Genomic_DNA"/>
</dbReference>
<organism evidence="1">
    <name type="scientific">Chryseobacterium indologenes</name>
    <name type="common">Flavobacterium indologenes</name>
    <dbReference type="NCBI Taxonomy" id="253"/>
    <lineage>
        <taxon>Bacteria</taxon>
        <taxon>Pseudomonadati</taxon>
        <taxon>Bacteroidota</taxon>
        <taxon>Flavobacteriia</taxon>
        <taxon>Flavobacteriales</taxon>
        <taxon>Weeksellaceae</taxon>
        <taxon>Chryseobacterium group</taxon>
        <taxon>Chryseobacterium</taxon>
    </lineage>
</organism>
<dbReference type="AlphaFoldDB" id="A0A411DKJ4"/>
<sequence length="146" mass="15753">MKKSIFTVSAVIGLLTVATSFSSREITQAYKDCSRIAGETPKTQTYKIRYGLLSKNGTKILSGNYDVGSFLAENIATGEVYDTYYGGGFQSLPQYYDGLPAGTYNFSATQGQGGWVGYGTVVATVSDANVDADGYVTVYIPIIWEE</sequence>
<accession>A0A411DKJ4</accession>
<reference evidence="1" key="1">
    <citation type="submission" date="2019-01" db="EMBL/GenBank/DDBJ databases">
        <title>Whole Genome Sequencing for Putative Detection of Antimicrobial Resistance and Potential Virulence Factors in Chryseobacterium indologenes isolated from Nile Tilapia in Tanzania.</title>
        <authorList>
            <person name="Mwega E."/>
            <person name="Mutoloki S."/>
            <person name="Mugimba K."/>
            <person name="Colquhoun D."/>
            <person name="Mdegela R."/>
            <person name="Evensen O."/>
            <person name="Wasteson Y."/>
        </authorList>
    </citation>
    <scope>NUCLEOTIDE SEQUENCE [LARGE SCALE GENOMIC DNA]</scope>
    <source>
        <strain evidence="1">StR 01</strain>
    </source>
</reference>